<evidence type="ECO:0000259" key="7">
    <source>
        <dbReference type="Pfam" id="PF02234"/>
    </source>
</evidence>
<dbReference type="STRING" id="109280.ENSHCOP00000019041"/>
<proteinExistence type="inferred from homology"/>
<dbReference type="AlphaFoldDB" id="A0A3Q2YL44"/>
<dbReference type="GeneTree" id="ENSGT00940000167611"/>
<reference evidence="8" key="2">
    <citation type="submission" date="2025-09" db="UniProtKB">
        <authorList>
            <consortium name="Ensembl"/>
        </authorList>
    </citation>
    <scope>IDENTIFICATION</scope>
</reference>
<name>A0A3Q2YL44_HIPCM</name>
<dbReference type="GO" id="GO:0004861">
    <property type="term" value="F:cyclin-dependent protein serine/threonine kinase inhibitor activity"/>
    <property type="evidence" value="ECO:0007669"/>
    <property type="project" value="InterPro"/>
</dbReference>
<reference evidence="8" key="1">
    <citation type="submission" date="2025-08" db="UniProtKB">
        <authorList>
            <consortium name="Ensembl"/>
        </authorList>
    </citation>
    <scope>IDENTIFICATION</scope>
</reference>
<accession>A0A3Q2YL44</accession>
<comment type="subcellular location">
    <subcellularLocation>
        <location evidence="1">Nucleus</location>
    </subcellularLocation>
</comment>
<dbReference type="GO" id="GO:0051726">
    <property type="term" value="P:regulation of cell cycle"/>
    <property type="evidence" value="ECO:0007669"/>
    <property type="project" value="InterPro"/>
</dbReference>
<dbReference type="Pfam" id="PF02234">
    <property type="entry name" value="CDI"/>
    <property type="match status" value="1"/>
</dbReference>
<keyword evidence="5" id="KW-0131">Cell cycle</keyword>
<evidence type="ECO:0000256" key="2">
    <source>
        <dbReference type="ARBA" id="ARBA00006726"/>
    </source>
</evidence>
<evidence type="ECO:0000256" key="6">
    <source>
        <dbReference type="SAM" id="MobiDB-lite"/>
    </source>
</evidence>
<evidence type="ECO:0000256" key="4">
    <source>
        <dbReference type="ARBA" id="ARBA00023242"/>
    </source>
</evidence>
<dbReference type="InterPro" id="IPR003175">
    <property type="entry name" value="CDI_dom"/>
</dbReference>
<sequence>MCQAKCFILATLKRIPGLVRKCLFGTVDHDHVNRDLELKLHQISQEDTQRWNFIFKTETPLPGRLQWEKNPVDSVAAFYHESSWGENTSSATHDSTGSPSRRRNELNQREYIRAMKYTLISRVWPTVGVSRRKNNCVTDL</sequence>
<organism evidence="8 9">
    <name type="scientific">Hippocampus comes</name>
    <name type="common">Tiger tail seahorse</name>
    <dbReference type="NCBI Taxonomy" id="109280"/>
    <lineage>
        <taxon>Eukaryota</taxon>
        <taxon>Metazoa</taxon>
        <taxon>Chordata</taxon>
        <taxon>Craniata</taxon>
        <taxon>Vertebrata</taxon>
        <taxon>Euteleostomi</taxon>
        <taxon>Actinopterygii</taxon>
        <taxon>Neopterygii</taxon>
        <taxon>Teleostei</taxon>
        <taxon>Neoteleostei</taxon>
        <taxon>Acanthomorphata</taxon>
        <taxon>Syngnathiaria</taxon>
        <taxon>Syngnathiformes</taxon>
        <taxon>Syngnathoidei</taxon>
        <taxon>Syngnathidae</taxon>
        <taxon>Hippocampus</taxon>
    </lineage>
</organism>
<dbReference type="PANTHER" id="PTHR10265:SF45">
    <property type="entry name" value="DACAPO"/>
    <property type="match status" value="1"/>
</dbReference>
<feature type="compositionally biased region" description="Polar residues" evidence="6">
    <location>
        <begin position="85"/>
        <end position="99"/>
    </location>
</feature>
<dbReference type="InterPro" id="IPR044898">
    <property type="entry name" value="CDI_dom_sf"/>
</dbReference>
<keyword evidence="9" id="KW-1185">Reference proteome</keyword>
<evidence type="ECO:0000256" key="3">
    <source>
        <dbReference type="ARBA" id="ARBA00023013"/>
    </source>
</evidence>
<evidence type="ECO:0000256" key="1">
    <source>
        <dbReference type="ARBA" id="ARBA00004123"/>
    </source>
</evidence>
<comment type="similarity">
    <text evidence="2">Belongs to the CDI family.</text>
</comment>
<dbReference type="Proteomes" id="UP000264820">
    <property type="component" value="Unplaced"/>
</dbReference>
<protein>
    <recommendedName>
        <fullName evidence="7">Cyclin-dependent kinase inhibitor domain-containing protein</fullName>
    </recommendedName>
</protein>
<feature type="domain" description="Cyclin-dependent kinase inhibitor" evidence="7">
    <location>
        <begin position="22"/>
        <end position="69"/>
    </location>
</feature>
<evidence type="ECO:0000313" key="8">
    <source>
        <dbReference type="Ensembl" id="ENSHCOP00000019041.1"/>
    </source>
</evidence>
<dbReference type="Gene3D" id="4.10.365.10">
    <property type="entry name" value="p27"/>
    <property type="match status" value="1"/>
</dbReference>
<evidence type="ECO:0000313" key="9">
    <source>
        <dbReference type="Proteomes" id="UP000264820"/>
    </source>
</evidence>
<evidence type="ECO:0000256" key="5">
    <source>
        <dbReference type="ARBA" id="ARBA00023306"/>
    </source>
</evidence>
<dbReference type="PANTHER" id="PTHR10265">
    <property type="entry name" value="CYCLIN-DEPENDENT KINASE INHIBITOR 1"/>
    <property type="match status" value="1"/>
</dbReference>
<feature type="region of interest" description="Disordered" evidence="6">
    <location>
        <begin position="85"/>
        <end position="107"/>
    </location>
</feature>
<dbReference type="Ensembl" id="ENSHCOT00000009734.1">
    <property type="protein sequence ID" value="ENSHCOP00000019041.1"/>
    <property type="gene ID" value="ENSHCOG00000004076.1"/>
</dbReference>
<keyword evidence="3" id="KW-0649">Protein kinase inhibitor</keyword>
<dbReference type="GO" id="GO:0005634">
    <property type="term" value="C:nucleus"/>
    <property type="evidence" value="ECO:0007669"/>
    <property type="project" value="UniProtKB-SubCell"/>
</dbReference>
<keyword evidence="4" id="KW-0539">Nucleus</keyword>